<dbReference type="PRINTS" id="PR00080">
    <property type="entry name" value="SDRFAMILY"/>
</dbReference>
<evidence type="ECO:0000256" key="1">
    <source>
        <dbReference type="ARBA" id="ARBA00006484"/>
    </source>
</evidence>
<proteinExistence type="inferred from homology"/>
<dbReference type="Pfam" id="PF00106">
    <property type="entry name" value="adh_short"/>
    <property type="match status" value="1"/>
</dbReference>
<dbReference type="SUPFAM" id="SSF51735">
    <property type="entry name" value="NAD(P)-binding Rossmann-fold domains"/>
    <property type="match status" value="1"/>
</dbReference>
<evidence type="ECO:0000256" key="2">
    <source>
        <dbReference type="ARBA" id="ARBA00023002"/>
    </source>
</evidence>
<dbReference type="GO" id="GO:0016491">
    <property type="term" value="F:oxidoreductase activity"/>
    <property type="evidence" value="ECO:0007669"/>
    <property type="project" value="UniProtKB-KW"/>
</dbReference>
<dbReference type="Proteomes" id="UP000223913">
    <property type="component" value="Unassembled WGS sequence"/>
</dbReference>
<name>A0A2D0NA28_FLAN2</name>
<keyword evidence="2" id="KW-0560">Oxidoreductase</keyword>
<evidence type="ECO:0000256" key="3">
    <source>
        <dbReference type="RuleBase" id="RU000363"/>
    </source>
</evidence>
<gene>
    <name evidence="4" type="ORF">CRP01_17835</name>
</gene>
<dbReference type="InterPro" id="IPR020904">
    <property type="entry name" value="Sc_DH/Rdtase_CS"/>
</dbReference>
<dbReference type="PANTHER" id="PTHR44196">
    <property type="entry name" value="DEHYDROGENASE/REDUCTASE SDR FAMILY MEMBER 7B"/>
    <property type="match status" value="1"/>
</dbReference>
<keyword evidence="5" id="KW-1185">Reference proteome</keyword>
<dbReference type="PANTHER" id="PTHR44196:SF1">
    <property type="entry name" value="DEHYDROGENASE_REDUCTASE SDR FAMILY MEMBER 7B"/>
    <property type="match status" value="1"/>
</dbReference>
<dbReference type="Gene3D" id="3.40.50.720">
    <property type="entry name" value="NAD(P)-binding Rossmann-like Domain"/>
    <property type="match status" value="1"/>
</dbReference>
<comment type="similarity">
    <text evidence="1 3">Belongs to the short-chain dehydrogenases/reductases (SDR) family.</text>
</comment>
<evidence type="ECO:0000313" key="5">
    <source>
        <dbReference type="Proteomes" id="UP000223913"/>
    </source>
</evidence>
<dbReference type="GO" id="GO:0016020">
    <property type="term" value="C:membrane"/>
    <property type="evidence" value="ECO:0007669"/>
    <property type="project" value="TreeGrafter"/>
</dbReference>
<dbReference type="PROSITE" id="PS00061">
    <property type="entry name" value="ADH_SHORT"/>
    <property type="match status" value="1"/>
</dbReference>
<dbReference type="CDD" id="cd05233">
    <property type="entry name" value="SDR_c"/>
    <property type="match status" value="1"/>
</dbReference>
<protein>
    <submittedName>
        <fullName evidence="4">Short-chain dehydrogenase</fullName>
    </submittedName>
</protein>
<dbReference type="EMBL" id="PDUD01000022">
    <property type="protein sequence ID" value="PHN05374.1"/>
    <property type="molecule type" value="Genomic_DNA"/>
</dbReference>
<comment type="caution">
    <text evidence="4">The sequence shown here is derived from an EMBL/GenBank/DDBJ whole genome shotgun (WGS) entry which is preliminary data.</text>
</comment>
<dbReference type="PRINTS" id="PR00081">
    <property type="entry name" value="GDHRDH"/>
</dbReference>
<accession>A0A2D0NA28</accession>
<dbReference type="AlphaFoldDB" id="A0A2D0NA28"/>
<dbReference type="OrthoDB" id="9808814at2"/>
<evidence type="ECO:0000313" key="4">
    <source>
        <dbReference type="EMBL" id="PHN05374.1"/>
    </source>
</evidence>
<sequence length="289" mass="31870">MFRSIVHGSKNQTDRMKNFANKIVVITGAGSGIGRALALAFGKLGAKLVLNDYSETTLNETLEKLRALNYSCIHHAVFDVSDEAAMFGFAADIKRDHGKASVVINNAGIAGSAELSVNTPIDIYRRVMDINFYGMLYGCKAFMDQLLENEEGAIVNMSSIYGLMGVPRNTDYCASKFAVRGYTEALSVELYQSPVSVHCVHPGGIKTNILSSLPGNKQLGKFKDRFLTTPPEDLAARIIKGIVKNEPRIVYGNQSFGAWLGSRLLSKRSQDKILWKRFRKILVDKPANR</sequence>
<dbReference type="InterPro" id="IPR002347">
    <property type="entry name" value="SDR_fam"/>
</dbReference>
<dbReference type="InterPro" id="IPR036291">
    <property type="entry name" value="NAD(P)-bd_dom_sf"/>
</dbReference>
<reference evidence="4 5" key="1">
    <citation type="submission" date="2017-10" db="EMBL/GenBank/DDBJ databases">
        <title>The draft genome sequence of Lewinella nigricans NBRC 102662.</title>
        <authorList>
            <person name="Wang K."/>
        </authorList>
    </citation>
    <scope>NUCLEOTIDE SEQUENCE [LARGE SCALE GENOMIC DNA]</scope>
    <source>
        <strain evidence="4 5">NBRC 102662</strain>
    </source>
</reference>
<organism evidence="4 5">
    <name type="scientific">Flavilitoribacter nigricans (strain ATCC 23147 / DSM 23189 / NBRC 102662 / NCIMB 1420 / SS-2)</name>
    <name type="common">Lewinella nigricans</name>
    <dbReference type="NCBI Taxonomy" id="1122177"/>
    <lineage>
        <taxon>Bacteria</taxon>
        <taxon>Pseudomonadati</taxon>
        <taxon>Bacteroidota</taxon>
        <taxon>Saprospiria</taxon>
        <taxon>Saprospirales</taxon>
        <taxon>Lewinellaceae</taxon>
        <taxon>Flavilitoribacter</taxon>
    </lineage>
</organism>